<dbReference type="Proteomes" id="UP001596258">
    <property type="component" value="Unassembled WGS sequence"/>
</dbReference>
<evidence type="ECO:0000256" key="1">
    <source>
        <dbReference type="ARBA" id="ARBA00023125"/>
    </source>
</evidence>
<keyword evidence="5" id="KW-1185">Reference proteome</keyword>
<feature type="DNA-binding region" description="H-T-H motif" evidence="2">
    <location>
        <begin position="32"/>
        <end position="51"/>
    </location>
</feature>
<dbReference type="Gene3D" id="1.10.357.10">
    <property type="entry name" value="Tetracycline Repressor, domain 2"/>
    <property type="match status" value="1"/>
</dbReference>
<dbReference type="PANTHER" id="PTHR30055:SF220">
    <property type="entry name" value="TETR-FAMILY REGULATORY PROTEIN"/>
    <property type="match status" value="1"/>
</dbReference>
<dbReference type="PROSITE" id="PS50977">
    <property type="entry name" value="HTH_TETR_2"/>
    <property type="match status" value="1"/>
</dbReference>
<proteinExistence type="predicted"/>
<feature type="domain" description="HTH tetR-type" evidence="3">
    <location>
        <begin position="9"/>
        <end position="69"/>
    </location>
</feature>
<dbReference type="EMBL" id="JBHSSO010000011">
    <property type="protein sequence ID" value="MFC6289324.1"/>
    <property type="molecule type" value="Genomic_DNA"/>
</dbReference>
<evidence type="ECO:0000256" key="2">
    <source>
        <dbReference type="PROSITE-ProRule" id="PRU00335"/>
    </source>
</evidence>
<keyword evidence="1 2" id="KW-0238">DNA-binding</keyword>
<dbReference type="SUPFAM" id="SSF46689">
    <property type="entry name" value="Homeodomain-like"/>
    <property type="match status" value="1"/>
</dbReference>
<protein>
    <submittedName>
        <fullName evidence="4">TetR/AcrR family transcriptional regulator</fullName>
    </submittedName>
</protein>
<name>A0ABW1U6Y4_9LACO</name>
<dbReference type="InterPro" id="IPR001647">
    <property type="entry name" value="HTH_TetR"/>
</dbReference>
<dbReference type="Pfam" id="PF00440">
    <property type="entry name" value="TetR_N"/>
    <property type="match status" value="1"/>
</dbReference>
<dbReference type="PANTHER" id="PTHR30055">
    <property type="entry name" value="HTH-TYPE TRANSCRIPTIONAL REGULATOR RUTR"/>
    <property type="match status" value="1"/>
</dbReference>
<organism evidence="4 5">
    <name type="scientific">Levilactobacillus angrenensis</name>
    <dbReference type="NCBI Taxonomy" id="2486020"/>
    <lineage>
        <taxon>Bacteria</taxon>
        <taxon>Bacillati</taxon>
        <taxon>Bacillota</taxon>
        <taxon>Bacilli</taxon>
        <taxon>Lactobacillales</taxon>
        <taxon>Lactobacillaceae</taxon>
        <taxon>Levilactobacillus</taxon>
    </lineage>
</organism>
<dbReference type="RefSeq" id="WP_125576924.1">
    <property type="nucleotide sequence ID" value="NZ_JBHSSO010000011.1"/>
</dbReference>
<gene>
    <name evidence="4" type="ORF">ACFP1M_03800</name>
</gene>
<evidence type="ECO:0000259" key="3">
    <source>
        <dbReference type="PROSITE" id="PS50977"/>
    </source>
</evidence>
<evidence type="ECO:0000313" key="4">
    <source>
        <dbReference type="EMBL" id="MFC6289324.1"/>
    </source>
</evidence>
<dbReference type="InterPro" id="IPR050109">
    <property type="entry name" value="HTH-type_TetR-like_transc_reg"/>
</dbReference>
<reference evidence="5" key="1">
    <citation type="journal article" date="2019" name="Int. J. Syst. Evol. Microbiol.">
        <title>The Global Catalogue of Microorganisms (GCM) 10K type strain sequencing project: providing services to taxonomists for standard genome sequencing and annotation.</title>
        <authorList>
            <consortium name="The Broad Institute Genomics Platform"/>
            <consortium name="The Broad Institute Genome Sequencing Center for Infectious Disease"/>
            <person name="Wu L."/>
            <person name="Ma J."/>
        </authorList>
    </citation>
    <scope>NUCLEOTIDE SEQUENCE [LARGE SCALE GENOMIC DNA]</scope>
    <source>
        <strain evidence="5">CCM 8893</strain>
    </source>
</reference>
<accession>A0ABW1U6Y4</accession>
<comment type="caution">
    <text evidence="4">The sequence shown here is derived from an EMBL/GenBank/DDBJ whole genome shotgun (WGS) entry which is preliminary data.</text>
</comment>
<dbReference type="InterPro" id="IPR009057">
    <property type="entry name" value="Homeodomain-like_sf"/>
</dbReference>
<evidence type="ECO:0000313" key="5">
    <source>
        <dbReference type="Proteomes" id="UP001596258"/>
    </source>
</evidence>
<sequence>MTKLPYHRQNLATLIQQQARQQLEEQGAEKLSLRQIARFLAVTPAAVYRHFPDKASLLAALRVEITEELAAALRAGVLDSADATAMLQRMVSNLLAFAAAHPRAVRFVLTAPLAAPQSLTTVLALVNAQRQVTGSPTDTTAVWTLLVGVLCQLPNPQLTAKWLTTQVLSLLNHE</sequence>